<dbReference type="SMART" id="SM00267">
    <property type="entry name" value="GGDEF"/>
    <property type="match status" value="1"/>
</dbReference>
<dbReference type="SUPFAM" id="SSF103190">
    <property type="entry name" value="Sensory domain-like"/>
    <property type="match status" value="2"/>
</dbReference>
<evidence type="ECO:0000256" key="8">
    <source>
        <dbReference type="SAM" id="SignalP"/>
    </source>
</evidence>
<dbReference type="CDD" id="cd18774">
    <property type="entry name" value="PDC2_HK_sensor"/>
    <property type="match status" value="1"/>
</dbReference>
<dbReference type="EC" id="2.7.7.65" evidence="2"/>
<proteinExistence type="predicted"/>
<dbReference type="PROSITE" id="PS50887">
    <property type="entry name" value="GGDEF"/>
    <property type="match status" value="1"/>
</dbReference>
<dbReference type="Pfam" id="PF02743">
    <property type="entry name" value="dCache_1"/>
    <property type="match status" value="1"/>
</dbReference>
<dbReference type="GO" id="GO:0005886">
    <property type="term" value="C:plasma membrane"/>
    <property type="evidence" value="ECO:0007669"/>
    <property type="project" value="UniProtKB-SubCell"/>
</dbReference>
<evidence type="ECO:0000256" key="4">
    <source>
        <dbReference type="ARBA" id="ARBA00022692"/>
    </source>
</evidence>
<dbReference type="PANTHER" id="PTHR45138">
    <property type="entry name" value="REGULATORY COMPONENTS OF SENSORY TRANSDUCTION SYSTEM"/>
    <property type="match status" value="1"/>
</dbReference>
<accession>A0A424WBE5</accession>
<dbReference type="InterPro" id="IPR043128">
    <property type="entry name" value="Rev_trsase/Diguanyl_cyclase"/>
</dbReference>
<dbReference type="InterPro" id="IPR050469">
    <property type="entry name" value="Diguanylate_Cyclase"/>
</dbReference>
<dbReference type="AlphaFoldDB" id="A0A424WBE5"/>
<evidence type="ECO:0000259" key="9">
    <source>
        <dbReference type="PROSITE" id="PS50887"/>
    </source>
</evidence>
<organism evidence="10 11">
    <name type="scientific">Alcaligenes xylosoxydans xylosoxydans</name>
    <name type="common">Achromobacter xylosoxidans</name>
    <dbReference type="NCBI Taxonomy" id="85698"/>
    <lineage>
        <taxon>Bacteria</taxon>
        <taxon>Pseudomonadati</taxon>
        <taxon>Pseudomonadota</taxon>
        <taxon>Betaproteobacteria</taxon>
        <taxon>Burkholderiales</taxon>
        <taxon>Alcaligenaceae</taxon>
        <taxon>Achromobacter</taxon>
    </lineage>
</organism>
<keyword evidence="3" id="KW-1003">Cell membrane</keyword>
<feature type="signal peptide" evidence="8">
    <location>
        <begin position="1"/>
        <end position="19"/>
    </location>
</feature>
<dbReference type="EMBL" id="QVXO01000024">
    <property type="protein sequence ID" value="RPJ90612.1"/>
    <property type="molecule type" value="Genomic_DNA"/>
</dbReference>
<keyword evidence="8" id="KW-0732">Signal</keyword>
<dbReference type="NCBIfam" id="TIGR00254">
    <property type="entry name" value="GGDEF"/>
    <property type="match status" value="1"/>
</dbReference>
<gene>
    <name evidence="10" type="ORF">DY367_16585</name>
</gene>
<comment type="caution">
    <text evidence="10">The sequence shown here is derived from an EMBL/GenBank/DDBJ whole genome shotgun (WGS) entry which is preliminary data.</text>
</comment>
<name>A0A424WBE5_ALCXX</name>
<comment type="subcellular location">
    <subcellularLocation>
        <location evidence="1">Cell membrane</location>
        <topology evidence="1">Multi-pass membrane protein</topology>
    </subcellularLocation>
</comment>
<keyword evidence="5" id="KW-1133">Transmembrane helix</keyword>
<evidence type="ECO:0000313" key="10">
    <source>
        <dbReference type="EMBL" id="RPJ90612.1"/>
    </source>
</evidence>
<dbReference type="Gene3D" id="3.30.450.20">
    <property type="entry name" value="PAS domain"/>
    <property type="match status" value="1"/>
</dbReference>
<dbReference type="GO" id="GO:0043709">
    <property type="term" value="P:cell adhesion involved in single-species biofilm formation"/>
    <property type="evidence" value="ECO:0007669"/>
    <property type="project" value="TreeGrafter"/>
</dbReference>
<comment type="catalytic activity">
    <reaction evidence="7">
        <text>2 GTP = 3',3'-c-di-GMP + 2 diphosphate</text>
        <dbReference type="Rhea" id="RHEA:24898"/>
        <dbReference type="ChEBI" id="CHEBI:33019"/>
        <dbReference type="ChEBI" id="CHEBI:37565"/>
        <dbReference type="ChEBI" id="CHEBI:58805"/>
        <dbReference type="EC" id="2.7.7.65"/>
    </reaction>
</comment>
<evidence type="ECO:0000256" key="7">
    <source>
        <dbReference type="ARBA" id="ARBA00034247"/>
    </source>
</evidence>
<dbReference type="InterPro" id="IPR029151">
    <property type="entry name" value="Sensor-like_sf"/>
</dbReference>
<dbReference type="Gene3D" id="3.30.70.270">
    <property type="match status" value="1"/>
</dbReference>
<dbReference type="FunFam" id="3.30.70.270:FF:000001">
    <property type="entry name" value="Diguanylate cyclase domain protein"/>
    <property type="match status" value="1"/>
</dbReference>
<dbReference type="CDD" id="cd18773">
    <property type="entry name" value="PDC1_HK_sensor"/>
    <property type="match status" value="1"/>
</dbReference>
<keyword evidence="6" id="KW-0472">Membrane</keyword>
<dbReference type="RefSeq" id="WP_118933059.1">
    <property type="nucleotide sequence ID" value="NZ_CP061008.1"/>
</dbReference>
<evidence type="ECO:0000256" key="5">
    <source>
        <dbReference type="ARBA" id="ARBA00022989"/>
    </source>
</evidence>
<evidence type="ECO:0000256" key="2">
    <source>
        <dbReference type="ARBA" id="ARBA00012528"/>
    </source>
</evidence>
<evidence type="ECO:0000313" key="11">
    <source>
        <dbReference type="Proteomes" id="UP000285324"/>
    </source>
</evidence>
<dbReference type="Pfam" id="PF00990">
    <property type="entry name" value="GGDEF"/>
    <property type="match status" value="1"/>
</dbReference>
<evidence type="ECO:0000256" key="1">
    <source>
        <dbReference type="ARBA" id="ARBA00004651"/>
    </source>
</evidence>
<dbReference type="InterPro" id="IPR033479">
    <property type="entry name" value="dCache_1"/>
</dbReference>
<dbReference type="SUPFAM" id="SSF55073">
    <property type="entry name" value="Nucleotide cyclase"/>
    <property type="match status" value="1"/>
</dbReference>
<dbReference type="InterPro" id="IPR000160">
    <property type="entry name" value="GGDEF_dom"/>
</dbReference>
<evidence type="ECO:0000256" key="3">
    <source>
        <dbReference type="ARBA" id="ARBA00022475"/>
    </source>
</evidence>
<dbReference type="PANTHER" id="PTHR45138:SF9">
    <property type="entry name" value="DIGUANYLATE CYCLASE DGCM-RELATED"/>
    <property type="match status" value="1"/>
</dbReference>
<dbReference type="InterPro" id="IPR029787">
    <property type="entry name" value="Nucleotide_cyclase"/>
</dbReference>
<reference evidence="10 11" key="1">
    <citation type="submission" date="2018-08" db="EMBL/GenBank/DDBJ databases">
        <title>Achromobacter xylosoxidans Genome sequencing and assembly.</title>
        <authorList>
            <person name="Wang R."/>
            <person name="Rensing C."/>
            <person name="Li Y."/>
        </authorList>
    </citation>
    <scope>NUCLEOTIDE SEQUENCE [LARGE SCALE GENOMIC DNA]</scope>
    <source>
        <strain evidence="10 11">GD003A</strain>
    </source>
</reference>
<protein>
    <recommendedName>
        <fullName evidence="2">diguanylate cyclase</fullName>
        <ecNumber evidence="2">2.7.7.65</ecNumber>
    </recommendedName>
</protein>
<dbReference type="Proteomes" id="UP000285324">
    <property type="component" value="Unassembled WGS sequence"/>
</dbReference>
<dbReference type="GO" id="GO:1902201">
    <property type="term" value="P:negative regulation of bacterial-type flagellum-dependent cell motility"/>
    <property type="evidence" value="ECO:0007669"/>
    <property type="project" value="TreeGrafter"/>
</dbReference>
<sequence length="516" mass="56526">MRINLRGLVLALTVCSALAATANALYASYRVQREQLIANTLESNRVYAAKLAESAGTFLESALQQLEYSARHVAWRFDAPEVLNAEVARLREQTDSFNSVAIIRADGVMVAASQAIRSFQGSRVDNAASRMALQTRKPLISKPYVSVAGNLLINVSYPIHSESGVYLGYVSGTIYLRNEGALHNLLGKHPYQDGSYLYVVDHEGRLIYHAESGRVGEDVTGNPVVAAVMRGEDGAQRLINTRGVDMLAGYAHVSRSGWGVIAQRPALATLEPLHDLIWALIRYAAPFALLFLLAIWWCARKISQPLSQLATNVEHHDMAVAMQRVRSVKAWYFEAQRLKRAVIRSYTNLQDKIGQLNQASITDPLTGLRNRRGMRQAVDALQAADTPFAVIALDIDHFKRVNDTYGHTAGDEVIQGMAQLMRDCSRPTDMLCRNGGEEFLILLPAAGPREATGMAERLRKATEMRRLSGAPEITVSAGVAHWPAGGADVEPVFQAADAALYAAKQQGRNRVVTHAG</sequence>
<keyword evidence="4" id="KW-0812">Transmembrane</keyword>
<dbReference type="OrthoDB" id="9813903at2"/>
<dbReference type="GO" id="GO:0052621">
    <property type="term" value="F:diguanylate cyclase activity"/>
    <property type="evidence" value="ECO:0007669"/>
    <property type="project" value="UniProtKB-EC"/>
</dbReference>
<dbReference type="CDD" id="cd01949">
    <property type="entry name" value="GGDEF"/>
    <property type="match status" value="1"/>
</dbReference>
<feature type="chain" id="PRO_5018975867" description="diguanylate cyclase" evidence="8">
    <location>
        <begin position="20"/>
        <end position="516"/>
    </location>
</feature>
<evidence type="ECO:0000256" key="6">
    <source>
        <dbReference type="ARBA" id="ARBA00023136"/>
    </source>
</evidence>
<feature type="domain" description="GGDEF" evidence="9">
    <location>
        <begin position="386"/>
        <end position="516"/>
    </location>
</feature>